<keyword evidence="7 14" id="KW-0067">ATP-binding</keyword>
<evidence type="ECO:0000256" key="10">
    <source>
        <dbReference type="ARBA" id="ARBA00022989"/>
    </source>
</evidence>
<feature type="transmembrane region" description="Helical" evidence="16">
    <location>
        <begin position="211"/>
        <end position="230"/>
    </location>
</feature>
<dbReference type="InterPro" id="IPR023299">
    <property type="entry name" value="ATPase_P-typ_cyto_dom_N"/>
</dbReference>
<dbReference type="Pfam" id="PF00122">
    <property type="entry name" value="E1-E2_ATPase"/>
    <property type="match status" value="1"/>
</dbReference>
<evidence type="ECO:0000256" key="8">
    <source>
        <dbReference type="ARBA" id="ARBA00022842"/>
    </source>
</evidence>
<feature type="active site" description="4-aspartylphosphate intermediate" evidence="13">
    <location>
        <position position="318"/>
    </location>
</feature>
<evidence type="ECO:0000313" key="19">
    <source>
        <dbReference type="EMBL" id="EAY02162.1"/>
    </source>
</evidence>
<feature type="binding site" evidence="15">
    <location>
        <position position="668"/>
    </location>
    <ligand>
        <name>Mg(2+)</name>
        <dbReference type="ChEBI" id="CHEBI:18420"/>
    </ligand>
</feature>
<dbReference type="InterPro" id="IPR023298">
    <property type="entry name" value="ATPase_P-typ_TM_dom_sf"/>
</dbReference>
<evidence type="ECO:0000256" key="7">
    <source>
        <dbReference type="ARBA" id="ARBA00022840"/>
    </source>
</evidence>
<reference evidence="19" key="2">
    <citation type="journal article" date="2007" name="Science">
        <title>Draft genome sequence of the sexually transmitted pathogen Trichomonas vaginalis.</title>
        <authorList>
            <person name="Carlton J.M."/>
            <person name="Hirt R.P."/>
            <person name="Silva J.C."/>
            <person name="Delcher A.L."/>
            <person name="Schatz M."/>
            <person name="Zhao Q."/>
            <person name="Wortman J.R."/>
            <person name="Bidwell S.L."/>
            <person name="Alsmark U.C.M."/>
            <person name="Besteiro S."/>
            <person name="Sicheritz-Ponten T."/>
            <person name="Noel C.J."/>
            <person name="Dacks J.B."/>
            <person name="Foster P.G."/>
            <person name="Simillion C."/>
            <person name="Van de Peer Y."/>
            <person name="Miranda-Saavedra D."/>
            <person name="Barton G.J."/>
            <person name="Westrop G.D."/>
            <person name="Mueller S."/>
            <person name="Dessi D."/>
            <person name="Fiori P.L."/>
            <person name="Ren Q."/>
            <person name="Paulsen I."/>
            <person name="Zhang H."/>
            <person name="Bastida-Corcuera F.D."/>
            <person name="Simoes-Barbosa A."/>
            <person name="Brown M.T."/>
            <person name="Hayes R.D."/>
            <person name="Mukherjee M."/>
            <person name="Okumura C.Y."/>
            <person name="Schneider R."/>
            <person name="Smith A.J."/>
            <person name="Vanacova S."/>
            <person name="Villalvazo M."/>
            <person name="Haas B.J."/>
            <person name="Pertea M."/>
            <person name="Feldblyum T.V."/>
            <person name="Utterback T.R."/>
            <person name="Shu C.L."/>
            <person name="Osoegawa K."/>
            <person name="de Jong P.J."/>
            <person name="Hrdy I."/>
            <person name="Horvathova L."/>
            <person name="Zubacova Z."/>
            <person name="Dolezal P."/>
            <person name="Malik S.B."/>
            <person name="Logsdon J.M. Jr."/>
            <person name="Henze K."/>
            <person name="Gupta A."/>
            <person name="Wang C.C."/>
            <person name="Dunne R.L."/>
            <person name="Upcroft J.A."/>
            <person name="Upcroft P."/>
            <person name="White O."/>
            <person name="Salzberg S.L."/>
            <person name="Tang P."/>
            <person name="Chiu C.-H."/>
            <person name="Lee Y.-S."/>
            <person name="Embley T.M."/>
            <person name="Coombs G.H."/>
            <person name="Mottram J.C."/>
            <person name="Tachezy J."/>
            <person name="Fraser-Liggett C.M."/>
            <person name="Johnson P.J."/>
        </authorList>
    </citation>
    <scope>NUCLEOTIDE SEQUENCE [LARGE SCALE GENOMIC DNA]</scope>
    <source>
        <strain evidence="19">G3</strain>
    </source>
</reference>
<feature type="binding site" evidence="14">
    <location>
        <position position="667"/>
    </location>
    <ligand>
        <name>ATP</name>
        <dbReference type="ChEBI" id="CHEBI:30616"/>
    </ligand>
</feature>
<evidence type="ECO:0000256" key="5">
    <source>
        <dbReference type="ARBA" id="ARBA00022723"/>
    </source>
</evidence>
<feature type="transmembrane region" description="Helical" evidence="16">
    <location>
        <begin position="722"/>
        <end position="742"/>
    </location>
</feature>
<reference evidence="19" key="1">
    <citation type="submission" date="2006-10" db="EMBL/GenBank/DDBJ databases">
        <authorList>
            <person name="Amadeo P."/>
            <person name="Zhao Q."/>
            <person name="Wortman J."/>
            <person name="Fraser-Liggett C."/>
            <person name="Carlton J."/>
        </authorList>
    </citation>
    <scope>NUCLEOTIDE SEQUENCE</scope>
    <source>
        <strain evidence="19">G3</strain>
    </source>
</reference>
<dbReference type="STRING" id="5722.A2EYU3"/>
<dbReference type="PRINTS" id="PR00119">
    <property type="entry name" value="CATATPASE"/>
</dbReference>
<evidence type="ECO:0000256" key="2">
    <source>
        <dbReference type="ARBA" id="ARBA00004308"/>
    </source>
</evidence>
<feature type="transmembrane region" description="Helical" evidence="16">
    <location>
        <begin position="754"/>
        <end position="774"/>
    </location>
</feature>
<feature type="transmembrane region" description="Helical" evidence="16">
    <location>
        <begin position="868"/>
        <end position="891"/>
    </location>
</feature>
<evidence type="ECO:0000256" key="4">
    <source>
        <dbReference type="ARBA" id="ARBA00022692"/>
    </source>
</evidence>
<evidence type="ECO:0000259" key="18">
    <source>
        <dbReference type="Pfam" id="PF16212"/>
    </source>
</evidence>
<feature type="binding site" evidence="14">
    <location>
        <position position="385"/>
    </location>
    <ligand>
        <name>ATP</name>
        <dbReference type="ChEBI" id="CHEBI:30616"/>
    </ligand>
</feature>
<feature type="binding site" evidence="14">
    <location>
        <position position="563"/>
    </location>
    <ligand>
        <name>ATP</name>
        <dbReference type="ChEBI" id="CHEBI:30616"/>
    </ligand>
</feature>
<dbReference type="SFLD" id="SFLDG00002">
    <property type="entry name" value="C1.7:_P-type_atpase_like"/>
    <property type="match status" value="1"/>
</dbReference>
<evidence type="ECO:0000313" key="20">
    <source>
        <dbReference type="Proteomes" id="UP000001542"/>
    </source>
</evidence>
<evidence type="ECO:0000256" key="6">
    <source>
        <dbReference type="ARBA" id="ARBA00022741"/>
    </source>
</evidence>
<keyword evidence="6 14" id="KW-0547">Nucleotide-binding</keyword>
<feature type="transmembrane region" description="Helical" evidence="16">
    <location>
        <begin position="250"/>
        <end position="273"/>
    </location>
</feature>
<feature type="transmembrane region" description="Helical" evidence="16">
    <location>
        <begin position="838"/>
        <end position="861"/>
    </location>
</feature>
<feature type="binding site" evidence="14">
    <location>
        <position position="562"/>
    </location>
    <ligand>
        <name>ATP</name>
        <dbReference type="ChEBI" id="CHEBI:30616"/>
    </ligand>
</feature>
<feature type="binding site" evidence="14">
    <location>
        <position position="481"/>
    </location>
    <ligand>
        <name>ATP</name>
        <dbReference type="ChEBI" id="CHEBI:30616"/>
    </ligand>
</feature>
<dbReference type="AlphaFoldDB" id="A2EYU3"/>
<keyword evidence="11 16" id="KW-0472">Membrane</keyword>
<dbReference type="GO" id="GO:0016887">
    <property type="term" value="F:ATP hydrolysis activity"/>
    <property type="evidence" value="ECO:0007669"/>
    <property type="project" value="InterPro"/>
</dbReference>
<comment type="similarity">
    <text evidence="3 16">Belongs to the cation transport ATPase (P-type) (TC 3.A.3) family. Type IV subfamily.</text>
</comment>
<feature type="binding site" evidence="15">
    <location>
        <position position="318"/>
    </location>
    <ligand>
        <name>Mg(2+)</name>
        <dbReference type="ChEBI" id="CHEBI:18420"/>
    </ligand>
</feature>
<evidence type="ECO:0000256" key="3">
    <source>
        <dbReference type="ARBA" id="ARBA00008109"/>
    </source>
</evidence>
<dbReference type="Pfam" id="PF13246">
    <property type="entry name" value="Cation_ATPase"/>
    <property type="match status" value="1"/>
</dbReference>
<feature type="binding site" evidence="14">
    <location>
        <position position="319"/>
    </location>
    <ligand>
        <name>ATP</name>
        <dbReference type="ChEBI" id="CHEBI:30616"/>
    </ligand>
</feature>
<dbReference type="SFLD" id="SFLDS00003">
    <property type="entry name" value="Haloacid_Dehalogenase"/>
    <property type="match status" value="1"/>
</dbReference>
<dbReference type="GO" id="GO:0000287">
    <property type="term" value="F:magnesium ion binding"/>
    <property type="evidence" value="ECO:0007669"/>
    <property type="project" value="UniProtKB-UniRule"/>
</dbReference>
<comment type="cofactor">
    <cofactor evidence="15">
        <name>Mg(2+)</name>
        <dbReference type="ChEBI" id="CHEBI:18420"/>
    </cofactor>
</comment>
<dbReference type="PROSITE" id="PS00154">
    <property type="entry name" value="ATPASE_E1_E2"/>
    <property type="match status" value="1"/>
</dbReference>
<dbReference type="InterPro" id="IPR001757">
    <property type="entry name" value="P_typ_ATPase"/>
</dbReference>
<comment type="subcellular location">
    <subcellularLocation>
        <location evidence="2">Endomembrane system</location>
    </subcellularLocation>
    <subcellularLocation>
        <location evidence="1 16">Membrane</location>
        <topology evidence="1 16">Multi-pass membrane protein</topology>
    </subcellularLocation>
</comment>
<dbReference type="GO" id="GO:0005524">
    <property type="term" value="F:ATP binding"/>
    <property type="evidence" value="ECO:0007669"/>
    <property type="project" value="UniProtKB-UniRule"/>
</dbReference>
<feature type="binding site" evidence="14">
    <location>
        <position position="320"/>
    </location>
    <ligand>
        <name>ATP</name>
        <dbReference type="ChEBI" id="CHEBI:30616"/>
    </ligand>
</feature>
<dbReference type="InterPro" id="IPR018303">
    <property type="entry name" value="ATPase_P-typ_P_site"/>
</dbReference>
<dbReference type="Pfam" id="PF16212">
    <property type="entry name" value="PhoLip_ATPase_C"/>
    <property type="match status" value="1"/>
</dbReference>
<feature type="transmembrane region" description="Helical" evidence="16">
    <location>
        <begin position="12"/>
        <end position="30"/>
    </location>
</feature>
<dbReference type="InterPro" id="IPR008250">
    <property type="entry name" value="ATPase_P-typ_transduc_dom_A_sf"/>
</dbReference>
<dbReference type="EMBL" id="DS113544">
    <property type="protein sequence ID" value="EAY02162.1"/>
    <property type="molecule type" value="Genomic_DNA"/>
</dbReference>
<feature type="binding site" evidence="14">
    <location>
        <position position="638"/>
    </location>
    <ligand>
        <name>ATP</name>
        <dbReference type="ChEBI" id="CHEBI:30616"/>
    </ligand>
</feature>
<keyword evidence="4 16" id="KW-0812">Transmembrane</keyword>
<dbReference type="VEuPathDB" id="TrichDB:TVAGG3_0254400"/>
<feature type="domain" description="P-type ATPase A" evidence="17">
    <location>
        <begin position="60"/>
        <end position="115"/>
    </location>
</feature>
<feature type="binding site" evidence="14">
    <location>
        <position position="449"/>
    </location>
    <ligand>
        <name>ATP</name>
        <dbReference type="ChEBI" id="CHEBI:30616"/>
    </ligand>
</feature>
<dbReference type="InterPro" id="IPR044492">
    <property type="entry name" value="P_typ_ATPase_HD_dom"/>
</dbReference>
<feature type="transmembrane region" description="Helical" evidence="16">
    <location>
        <begin position="911"/>
        <end position="932"/>
    </location>
</feature>
<gene>
    <name evidence="19" type="ORF">TVAG_213610</name>
</gene>
<dbReference type="NCBIfam" id="TIGR01494">
    <property type="entry name" value="ATPase_P-type"/>
    <property type="match status" value="1"/>
</dbReference>
<evidence type="ECO:0000256" key="1">
    <source>
        <dbReference type="ARBA" id="ARBA00004141"/>
    </source>
</evidence>
<dbReference type="GO" id="GO:0005886">
    <property type="term" value="C:plasma membrane"/>
    <property type="evidence" value="ECO:0000318"/>
    <property type="project" value="GO_Central"/>
</dbReference>
<dbReference type="SUPFAM" id="SSF81665">
    <property type="entry name" value="Calcium ATPase, transmembrane domain M"/>
    <property type="match status" value="1"/>
</dbReference>
<feature type="domain" description="P-type ATPase C-terminal" evidence="18">
    <location>
        <begin position="691"/>
        <end position="939"/>
    </location>
</feature>
<dbReference type="OMA" id="AFAMNKQ"/>
<dbReference type="KEGG" id="tva:4759994"/>
<dbReference type="PANTHER" id="PTHR24092:SF218">
    <property type="entry name" value="PHOSPHOLIPID-TRANSPORTING ATPASE"/>
    <property type="match status" value="1"/>
</dbReference>
<keyword evidence="10 16" id="KW-1133">Transmembrane helix</keyword>
<dbReference type="Gene3D" id="2.70.150.10">
    <property type="entry name" value="Calcium-transporting ATPase, cytoplasmic transduction domain A"/>
    <property type="match status" value="1"/>
</dbReference>
<dbReference type="EC" id="7.6.2.1" evidence="16"/>
<dbReference type="InParanoid" id="A2EYU3"/>
<name>A2EYU3_TRIV3</name>
<dbReference type="NCBIfam" id="TIGR01652">
    <property type="entry name" value="ATPase-Plipid"/>
    <property type="match status" value="1"/>
</dbReference>
<dbReference type="GO" id="GO:0140326">
    <property type="term" value="F:ATPase-coupled intramembrane lipid transporter activity"/>
    <property type="evidence" value="ECO:0000318"/>
    <property type="project" value="GO_Central"/>
</dbReference>
<evidence type="ECO:0000256" key="9">
    <source>
        <dbReference type="ARBA" id="ARBA00022967"/>
    </source>
</evidence>
<keyword evidence="5 15" id="KW-0479">Metal-binding</keyword>
<dbReference type="InterPro" id="IPR059000">
    <property type="entry name" value="ATPase_P-type_domA"/>
</dbReference>
<keyword evidence="8 15" id="KW-0460">Magnesium</keyword>
<dbReference type="Gene3D" id="3.40.1110.10">
    <property type="entry name" value="Calcium-transporting ATPase, cytoplasmic domain N"/>
    <property type="match status" value="1"/>
</dbReference>
<evidence type="ECO:0000256" key="15">
    <source>
        <dbReference type="PIRSR" id="PIRSR606539-3"/>
    </source>
</evidence>
<comment type="catalytic activity">
    <reaction evidence="12 16">
        <text>ATP + H2O + phospholipidSide 1 = ADP + phosphate + phospholipidSide 2.</text>
        <dbReference type="EC" id="7.6.2.1"/>
    </reaction>
</comment>
<dbReference type="VEuPathDB" id="TrichDB:TVAG_213610"/>
<dbReference type="eggNOG" id="KOG0206">
    <property type="taxonomic scope" value="Eukaryota"/>
</dbReference>
<evidence type="ECO:0000256" key="14">
    <source>
        <dbReference type="PIRSR" id="PIRSR606539-2"/>
    </source>
</evidence>
<proteinExistence type="inferred from homology"/>
<dbReference type="InterPro" id="IPR006539">
    <property type="entry name" value="P-type_ATPase_IV"/>
</dbReference>
<feature type="binding site" evidence="14">
    <location>
        <position position="318"/>
    </location>
    <ligand>
        <name>ATP</name>
        <dbReference type="ChEBI" id="CHEBI:30616"/>
    </ligand>
</feature>
<feature type="binding site" evidence="14">
    <location>
        <position position="426"/>
    </location>
    <ligand>
        <name>ATP</name>
        <dbReference type="ChEBI" id="CHEBI:30616"/>
    </ligand>
</feature>
<dbReference type="FunFam" id="3.40.50.1000:FF:000001">
    <property type="entry name" value="Phospholipid-transporting ATPase IC"/>
    <property type="match status" value="1"/>
</dbReference>
<protein>
    <recommendedName>
        <fullName evidence="16">Phospholipid-transporting ATPase</fullName>
        <ecNumber evidence="16">7.6.2.1</ecNumber>
    </recommendedName>
</protein>
<evidence type="ECO:0000259" key="17">
    <source>
        <dbReference type="Pfam" id="PF00122"/>
    </source>
</evidence>
<dbReference type="InterPro" id="IPR032630">
    <property type="entry name" value="P_typ_ATPase_c"/>
</dbReference>
<feature type="binding site" evidence="14">
    <location>
        <position position="644"/>
    </location>
    <ligand>
        <name>ATP</name>
        <dbReference type="ChEBI" id="CHEBI:30616"/>
    </ligand>
</feature>
<dbReference type="InterPro" id="IPR036412">
    <property type="entry name" value="HAD-like_sf"/>
</dbReference>
<dbReference type="OrthoDB" id="377733at2759"/>
<feature type="binding site" evidence="15">
    <location>
        <position position="320"/>
    </location>
    <ligand>
        <name>Mg(2+)</name>
        <dbReference type="ChEBI" id="CHEBI:18420"/>
    </ligand>
</feature>
<dbReference type="InterPro" id="IPR023214">
    <property type="entry name" value="HAD_sf"/>
</dbReference>
<organism evidence="19 20">
    <name type="scientific">Trichomonas vaginalis (strain ATCC PRA-98 / G3)</name>
    <dbReference type="NCBI Taxonomy" id="412133"/>
    <lineage>
        <taxon>Eukaryota</taxon>
        <taxon>Metamonada</taxon>
        <taxon>Parabasalia</taxon>
        <taxon>Trichomonadida</taxon>
        <taxon>Trichomonadidae</taxon>
        <taxon>Trichomonas</taxon>
    </lineage>
</organism>
<dbReference type="Gene3D" id="3.40.50.1000">
    <property type="entry name" value="HAD superfamily/HAD-like"/>
    <property type="match status" value="1"/>
</dbReference>
<keyword evidence="20" id="KW-1185">Reference proteome</keyword>
<dbReference type="SFLD" id="SFLDF00027">
    <property type="entry name" value="p-type_atpase"/>
    <property type="match status" value="1"/>
</dbReference>
<feature type="binding site" evidence="14">
    <location>
        <position position="561"/>
    </location>
    <ligand>
        <name>ATP</name>
        <dbReference type="ChEBI" id="CHEBI:30616"/>
    </ligand>
</feature>
<evidence type="ECO:0000256" key="11">
    <source>
        <dbReference type="ARBA" id="ARBA00023136"/>
    </source>
</evidence>
<evidence type="ECO:0000256" key="16">
    <source>
        <dbReference type="RuleBase" id="RU362033"/>
    </source>
</evidence>
<feature type="binding site" evidence="15">
    <location>
        <position position="664"/>
    </location>
    <ligand>
        <name>Mg(2+)</name>
        <dbReference type="ChEBI" id="CHEBI:18420"/>
    </ligand>
</feature>
<dbReference type="Proteomes" id="UP000001542">
    <property type="component" value="Unassembled WGS sequence"/>
</dbReference>
<accession>A2EYU3</accession>
<sequence>MAVLSFLPWSPITPIIQILPLLIVLAVSMLKSGIEDLMRYRNDIRENSIIYDVFDRKTTSFEKKKSMDIKPGDIIRITNEQQIPSDVVIIGVSSNDGISYINEVNLNGETALKQKRCLFGTRQPTPEFQAEVRVPKPNQDILKLDGNLKVDNHNFPFSIKNCYLRGSVLMHTSWALGVVLYSGHDTRIIQNQRKAPHKTSVLEHRLNQLTIANFTIMFIFVFLMTILAVHDEKHLDFAWVVKIDSMVSSFFQNFIANAILLSYLIPISLYVTIEVVRFFQRWIFGIDLGMCDSELGYSQVHNSNLNEDLGVIDHIFSDKTGTLTENKMDLVSAYINNTIYDLKNPTEKTKQEATHGPLLPLLINIGICNSVVLTNNEISSESPDEEALVKKAGELNVKLTDKNLEFTTLSIAGNDEKFRLLTSIDFTSARKRMSVLVRDKDGIITLYSKGADSIMLGLLKKDQDPSQLQKIVDDYANKGLRTLVMCKRVVTEEEYAAWKEEYDASFVALENRDENVAAAGAKIEHEFELIGAVAIEDALQPDVGPTIAFLSRMGINLWVLTGDKKETAISIGKSTCVISKDSKIISFDEPDNKDSVFQEVQRENKSVLVIGPSALESVFDTDFLPNISEFCKSVICYRMSPSNKARVVETMRKFTTKRCLSVGDGANDVSMIQAAHVGIGIFGREGHQAASISDFAITRFKHLKRLLAVHGRLSLVRISGTILYMFAKNIVLIFPQVWFSYFTKFSPVTIYNDFLLTTYNMAWTALPPLIYGMFEQDVSPESMLKYPHMYAEARAGRYMSWWRIMLEMLCPLYQSVIIFVFCFYLPTTVISDPYNISSDFACCGFISFFAVILVSNIQLAIRSHHWNYYIFLSIYLSVFIFLLFSIAYAAFPTLFPLIFGVPQQVLTTWQMYINLLIALVLCLLPEPIFRYLKALWFPSYSRLIREGEIFQEKERNIMRAKLKSL</sequence>
<keyword evidence="9 16" id="KW-1278">Translocase</keyword>
<dbReference type="GO" id="GO:0045332">
    <property type="term" value="P:phospholipid translocation"/>
    <property type="evidence" value="ECO:0000318"/>
    <property type="project" value="GO_Central"/>
</dbReference>
<dbReference type="PANTHER" id="PTHR24092">
    <property type="entry name" value="PROBABLE PHOSPHOLIPID-TRANSPORTING ATPASE"/>
    <property type="match status" value="1"/>
</dbReference>
<dbReference type="RefSeq" id="XP_001330565.1">
    <property type="nucleotide sequence ID" value="XM_001330529.1"/>
</dbReference>
<evidence type="ECO:0000256" key="13">
    <source>
        <dbReference type="PIRSR" id="PIRSR606539-1"/>
    </source>
</evidence>
<dbReference type="SMR" id="A2EYU3"/>
<feature type="binding site" evidence="14">
    <location>
        <position position="668"/>
    </location>
    <ligand>
        <name>ATP</name>
        <dbReference type="ChEBI" id="CHEBI:30616"/>
    </ligand>
</feature>
<dbReference type="SUPFAM" id="SSF81653">
    <property type="entry name" value="Calcium ATPase, transduction domain A"/>
    <property type="match status" value="1"/>
</dbReference>
<evidence type="ECO:0000256" key="12">
    <source>
        <dbReference type="ARBA" id="ARBA00034036"/>
    </source>
</evidence>
<feature type="transmembrane region" description="Helical" evidence="16">
    <location>
        <begin position="804"/>
        <end position="826"/>
    </location>
</feature>
<dbReference type="SUPFAM" id="SSF56784">
    <property type="entry name" value="HAD-like"/>
    <property type="match status" value="1"/>
</dbReference>
<dbReference type="SUPFAM" id="SSF81660">
    <property type="entry name" value="Metal cation-transporting ATPase, ATP-binding domain N"/>
    <property type="match status" value="1"/>
</dbReference>